<evidence type="ECO:0000313" key="2">
    <source>
        <dbReference type="Proteomes" id="UP001162164"/>
    </source>
</evidence>
<dbReference type="Proteomes" id="UP001162164">
    <property type="component" value="Unassembled WGS sequence"/>
</dbReference>
<dbReference type="EMBL" id="JAPWTJ010000124">
    <property type="protein sequence ID" value="KAJ8982437.1"/>
    <property type="molecule type" value="Genomic_DNA"/>
</dbReference>
<comment type="caution">
    <text evidence="1">The sequence shown here is derived from an EMBL/GenBank/DDBJ whole genome shotgun (WGS) entry which is preliminary data.</text>
</comment>
<organism evidence="1 2">
    <name type="scientific">Molorchus minor</name>
    <dbReference type="NCBI Taxonomy" id="1323400"/>
    <lineage>
        <taxon>Eukaryota</taxon>
        <taxon>Metazoa</taxon>
        <taxon>Ecdysozoa</taxon>
        <taxon>Arthropoda</taxon>
        <taxon>Hexapoda</taxon>
        <taxon>Insecta</taxon>
        <taxon>Pterygota</taxon>
        <taxon>Neoptera</taxon>
        <taxon>Endopterygota</taxon>
        <taxon>Coleoptera</taxon>
        <taxon>Polyphaga</taxon>
        <taxon>Cucujiformia</taxon>
        <taxon>Chrysomeloidea</taxon>
        <taxon>Cerambycidae</taxon>
        <taxon>Lamiinae</taxon>
        <taxon>Monochamini</taxon>
        <taxon>Molorchus</taxon>
    </lineage>
</organism>
<name>A0ABQ9JX17_9CUCU</name>
<evidence type="ECO:0000313" key="1">
    <source>
        <dbReference type="EMBL" id="KAJ8982437.1"/>
    </source>
</evidence>
<gene>
    <name evidence="1" type="ORF">NQ317_007785</name>
</gene>
<accession>A0ABQ9JX17</accession>
<keyword evidence="2" id="KW-1185">Reference proteome</keyword>
<reference evidence="1" key="1">
    <citation type="journal article" date="2023" name="Insect Mol. Biol.">
        <title>Genome sequencing provides insights into the evolution of gene families encoding plant cell wall-degrading enzymes in longhorned beetles.</title>
        <authorList>
            <person name="Shin N.R."/>
            <person name="Okamura Y."/>
            <person name="Kirsch R."/>
            <person name="Pauchet Y."/>
        </authorList>
    </citation>
    <scope>NUCLEOTIDE SEQUENCE</scope>
    <source>
        <strain evidence="1">MMC_N1</strain>
    </source>
</reference>
<sequence>MALAEKELLEYERTVNNKRRRTYIIHNYSNRPRRVGGNFIRSCMKKLCPFDYWNSMTECEAVFEW</sequence>
<proteinExistence type="predicted"/>
<protein>
    <submittedName>
        <fullName evidence="1">Uncharacterized protein</fullName>
    </submittedName>
</protein>